<dbReference type="EMBL" id="BGPR01000523">
    <property type="protein sequence ID" value="GBM24624.1"/>
    <property type="molecule type" value="Genomic_DNA"/>
</dbReference>
<dbReference type="OrthoDB" id="10062343at2759"/>
<evidence type="ECO:0000313" key="1">
    <source>
        <dbReference type="EMBL" id="GBM24624.1"/>
    </source>
</evidence>
<dbReference type="Proteomes" id="UP000499080">
    <property type="component" value="Unassembled WGS sequence"/>
</dbReference>
<protein>
    <submittedName>
        <fullName evidence="1">Uncharacterized protein</fullName>
    </submittedName>
</protein>
<comment type="caution">
    <text evidence="1">The sequence shown here is derived from an EMBL/GenBank/DDBJ whole genome shotgun (WGS) entry which is preliminary data.</text>
</comment>
<accession>A0A4Y2E9V1</accession>
<dbReference type="PANTHER" id="PTHR46601">
    <property type="entry name" value="ULP_PROTEASE DOMAIN-CONTAINING PROTEIN"/>
    <property type="match status" value="1"/>
</dbReference>
<organism evidence="1 2">
    <name type="scientific">Araneus ventricosus</name>
    <name type="common">Orbweaver spider</name>
    <name type="synonym">Epeira ventricosa</name>
    <dbReference type="NCBI Taxonomy" id="182803"/>
    <lineage>
        <taxon>Eukaryota</taxon>
        <taxon>Metazoa</taxon>
        <taxon>Ecdysozoa</taxon>
        <taxon>Arthropoda</taxon>
        <taxon>Chelicerata</taxon>
        <taxon>Arachnida</taxon>
        <taxon>Araneae</taxon>
        <taxon>Araneomorphae</taxon>
        <taxon>Entelegynae</taxon>
        <taxon>Araneoidea</taxon>
        <taxon>Araneidae</taxon>
        <taxon>Araneus</taxon>
    </lineage>
</organism>
<sequence length="198" mass="22415">MPAKKDFLSIYVNGQKHLVLGNLNEVYIRFKELCPETKVGVSKFAELRPKNCVLAGASGTHTVCVCTIHQNVKLMLADIQQSTFTKEENYYLKTYQHCLPLMICNSAQSACYFGKCSECPGSENLVQKISDFFNDNGVENITFKQWLSTDKSTLETLVKSSEDLTAFLIEKLQLLLQHSFIAIEQATFLKELKVKLMK</sequence>
<reference evidence="1 2" key="1">
    <citation type="journal article" date="2019" name="Sci. Rep.">
        <title>Orb-weaving spider Araneus ventricosus genome elucidates the spidroin gene catalogue.</title>
        <authorList>
            <person name="Kono N."/>
            <person name="Nakamura H."/>
            <person name="Ohtoshi R."/>
            <person name="Moran D.A.P."/>
            <person name="Shinohara A."/>
            <person name="Yoshida Y."/>
            <person name="Fujiwara M."/>
            <person name="Mori M."/>
            <person name="Tomita M."/>
            <person name="Arakawa K."/>
        </authorList>
    </citation>
    <scope>NUCLEOTIDE SEQUENCE [LARGE SCALE GENOMIC DNA]</scope>
</reference>
<proteinExistence type="predicted"/>
<keyword evidence="2" id="KW-1185">Reference proteome</keyword>
<name>A0A4Y2E9V1_ARAVE</name>
<dbReference type="PANTHER" id="PTHR46601:SF1">
    <property type="entry name" value="ADF-H DOMAIN-CONTAINING PROTEIN"/>
    <property type="match status" value="1"/>
</dbReference>
<gene>
    <name evidence="1" type="ORF">AVEN_144375_1</name>
</gene>
<evidence type="ECO:0000313" key="2">
    <source>
        <dbReference type="Proteomes" id="UP000499080"/>
    </source>
</evidence>
<dbReference type="AlphaFoldDB" id="A0A4Y2E9V1"/>